<evidence type="ECO:0000256" key="3">
    <source>
        <dbReference type="ARBA" id="ARBA00023002"/>
    </source>
</evidence>
<dbReference type="InterPro" id="IPR016215">
    <property type="entry name" value="NTA_MOA"/>
</dbReference>
<evidence type="ECO:0000256" key="4">
    <source>
        <dbReference type="ARBA" id="ARBA00023033"/>
    </source>
</evidence>
<keyword evidence="3" id="KW-0560">Oxidoreductase</keyword>
<comment type="similarity">
    <text evidence="5">Belongs to the NtaA/SnaA/DszA monooxygenase family.</text>
</comment>
<comment type="caution">
    <text evidence="7">The sequence shown here is derived from an EMBL/GenBank/DDBJ whole genome shotgun (WGS) entry which is preliminary data.</text>
</comment>
<dbReference type="EMBL" id="JAUSVX010000003">
    <property type="protein sequence ID" value="MDQ0469436.1"/>
    <property type="molecule type" value="Genomic_DNA"/>
</dbReference>
<evidence type="ECO:0000256" key="1">
    <source>
        <dbReference type="ARBA" id="ARBA00022630"/>
    </source>
</evidence>
<dbReference type="SUPFAM" id="SSF51679">
    <property type="entry name" value="Bacterial luciferase-like"/>
    <property type="match status" value="1"/>
</dbReference>
<dbReference type="InterPro" id="IPR011251">
    <property type="entry name" value="Luciferase-like_dom"/>
</dbReference>
<protein>
    <submittedName>
        <fullName evidence="7">FMN-dependent oxidoreductase (Nitrilotriacetate monooxygenase family)</fullName>
    </submittedName>
</protein>
<evidence type="ECO:0000259" key="6">
    <source>
        <dbReference type="Pfam" id="PF00296"/>
    </source>
</evidence>
<evidence type="ECO:0000313" key="8">
    <source>
        <dbReference type="Proteomes" id="UP001242480"/>
    </source>
</evidence>
<dbReference type="InterPro" id="IPR036661">
    <property type="entry name" value="Luciferase-like_sf"/>
</dbReference>
<dbReference type="GO" id="GO:0004497">
    <property type="term" value="F:monooxygenase activity"/>
    <property type="evidence" value="ECO:0007669"/>
    <property type="project" value="UniProtKB-KW"/>
</dbReference>
<keyword evidence="8" id="KW-1185">Reference proteome</keyword>
<sequence>MPIILNAFVMNTPSHLSPGLWRHPDDSSTAYTSLDHWIDLARLLERGRFSAMFLADTLGTYEAYAGSMAPAFRHGLHTPINDPLLLVPAMAAATTDLAFGVTCSASYEHPFSLARRFSTLDHLTGGRIGWNIVTSALDSAARNFGRPQQLDHEERYDRAEEYLEVCYKLWEGSWADDAVRRDKAGGLYAEPSRIRPIDHRGRYFEVAGPHLAEPSPQRTPVLYQAGASRRGRSFAARHAECIFVGAPSRAALRRTVDNLRTALAEAGRDPASVPIVAEHTVITAPSAAEAEDKRADYAGYASEDGALALMSGWIGVDLSRYRLDDPFEHVESNAIQSAVEAMSAADPGRVWTIREIAAWCGIGGLSPVTTGAPEAVADELEDWIASTGIDGFNLSYAVMDGGFRDFVELVVPVLEKSGRHPARYPPGTFREKLFGAGPRLPGSHPAAAFRFP</sequence>
<keyword evidence="4 7" id="KW-0503">Monooxygenase</keyword>
<dbReference type="NCBIfam" id="TIGR03860">
    <property type="entry name" value="FMN_nitrolo"/>
    <property type="match status" value="1"/>
</dbReference>
<dbReference type="RefSeq" id="WP_307272156.1">
    <property type="nucleotide sequence ID" value="NZ_JAUSVX010000003.1"/>
</dbReference>
<dbReference type="PANTHER" id="PTHR30011">
    <property type="entry name" value="ALKANESULFONATE MONOOXYGENASE-RELATED"/>
    <property type="match status" value="1"/>
</dbReference>
<proteinExistence type="inferred from homology"/>
<accession>A0ABU0J595</accession>
<gene>
    <name evidence="7" type="ORF">QO011_002447</name>
</gene>
<name>A0ABU0J595_9HYPH</name>
<evidence type="ECO:0000313" key="7">
    <source>
        <dbReference type="EMBL" id="MDQ0469436.1"/>
    </source>
</evidence>
<dbReference type="Gene3D" id="3.20.20.30">
    <property type="entry name" value="Luciferase-like domain"/>
    <property type="match status" value="1"/>
</dbReference>
<dbReference type="InterPro" id="IPR051260">
    <property type="entry name" value="Diverse_substr_monoxygenases"/>
</dbReference>
<dbReference type="Pfam" id="PF00296">
    <property type="entry name" value="Bac_luciferase"/>
    <property type="match status" value="1"/>
</dbReference>
<keyword evidence="1" id="KW-0285">Flavoprotein</keyword>
<evidence type="ECO:0000256" key="2">
    <source>
        <dbReference type="ARBA" id="ARBA00022643"/>
    </source>
</evidence>
<feature type="domain" description="Luciferase-like" evidence="6">
    <location>
        <begin position="23"/>
        <end position="390"/>
    </location>
</feature>
<reference evidence="7 8" key="1">
    <citation type="submission" date="2023-07" db="EMBL/GenBank/DDBJ databases">
        <title>Genomic Encyclopedia of Type Strains, Phase IV (KMG-IV): sequencing the most valuable type-strain genomes for metagenomic binning, comparative biology and taxonomic classification.</title>
        <authorList>
            <person name="Goeker M."/>
        </authorList>
    </citation>
    <scope>NUCLEOTIDE SEQUENCE [LARGE SCALE GENOMIC DNA]</scope>
    <source>
        <strain evidence="7 8">DSM 19619</strain>
    </source>
</reference>
<dbReference type="PIRSF" id="PIRSF000337">
    <property type="entry name" value="NTA_MOA"/>
    <property type="match status" value="1"/>
</dbReference>
<dbReference type="CDD" id="cd01095">
    <property type="entry name" value="Nitrilotriacetate_monoxgenase"/>
    <property type="match status" value="1"/>
</dbReference>
<evidence type="ECO:0000256" key="5">
    <source>
        <dbReference type="ARBA" id="ARBA00033748"/>
    </source>
</evidence>
<dbReference type="Proteomes" id="UP001242480">
    <property type="component" value="Unassembled WGS sequence"/>
</dbReference>
<keyword evidence="2" id="KW-0288">FMN</keyword>
<organism evidence="7 8">
    <name type="scientific">Labrys wisconsinensis</name>
    <dbReference type="NCBI Taxonomy" id="425677"/>
    <lineage>
        <taxon>Bacteria</taxon>
        <taxon>Pseudomonadati</taxon>
        <taxon>Pseudomonadota</taxon>
        <taxon>Alphaproteobacteria</taxon>
        <taxon>Hyphomicrobiales</taxon>
        <taxon>Xanthobacteraceae</taxon>
        <taxon>Labrys</taxon>
    </lineage>
</organism>
<dbReference type="PANTHER" id="PTHR30011:SF16">
    <property type="entry name" value="C2H2 FINGER DOMAIN TRANSCRIPTION FACTOR (EUROFUNG)-RELATED"/>
    <property type="match status" value="1"/>
</dbReference>